<evidence type="ECO:0000256" key="4">
    <source>
        <dbReference type="ARBA" id="ARBA00023125"/>
    </source>
</evidence>
<evidence type="ECO:0000313" key="9">
    <source>
        <dbReference type="EMBL" id="RGC15658.1"/>
    </source>
</evidence>
<evidence type="ECO:0000256" key="2">
    <source>
        <dbReference type="ARBA" id="ARBA00008857"/>
    </source>
</evidence>
<accession>A0A3E2VXH9</accession>
<dbReference type="InterPro" id="IPR050090">
    <property type="entry name" value="Tyrosine_recombinase_XerCD"/>
</dbReference>
<dbReference type="Pfam" id="PF00589">
    <property type="entry name" value="Phage_integrase"/>
    <property type="match status" value="1"/>
</dbReference>
<organism evidence="9 10">
    <name type="scientific">Clostridium innocuum</name>
    <dbReference type="NCBI Taxonomy" id="1522"/>
    <lineage>
        <taxon>Bacteria</taxon>
        <taxon>Bacillati</taxon>
        <taxon>Bacillota</taxon>
        <taxon>Clostridia</taxon>
        <taxon>Eubacteriales</taxon>
        <taxon>Clostridiaceae</taxon>
        <taxon>Clostridium</taxon>
    </lineage>
</organism>
<dbReference type="InterPro" id="IPR011010">
    <property type="entry name" value="DNA_brk_join_enz"/>
</dbReference>
<feature type="domain" description="Tyr recombinase" evidence="7">
    <location>
        <begin position="138"/>
        <end position="341"/>
    </location>
</feature>
<dbReference type="PROSITE" id="PS51900">
    <property type="entry name" value="CB"/>
    <property type="match status" value="1"/>
</dbReference>
<evidence type="ECO:0000256" key="6">
    <source>
        <dbReference type="PROSITE-ProRule" id="PRU01248"/>
    </source>
</evidence>
<keyword evidence="4 6" id="KW-0238">DNA-binding</keyword>
<evidence type="ECO:0000313" key="10">
    <source>
        <dbReference type="Proteomes" id="UP000260025"/>
    </source>
</evidence>
<dbReference type="InterPro" id="IPR044068">
    <property type="entry name" value="CB"/>
</dbReference>
<dbReference type="AlphaFoldDB" id="A0A3E2VXH9"/>
<dbReference type="Gene3D" id="1.10.150.130">
    <property type="match status" value="1"/>
</dbReference>
<dbReference type="EMBL" id="QVEV01000012">
    <property type="protein sequence ID" value="RGC15658.1"/>
    <property type="molecule type" value="Genomic_DNA"/>
</dbReference>
<dbReference type="InterPro" id="IPR004107">
    <property type="entry name" value="Integrase_SAM-like_N"/>
</dbReference>
<dbReference type="GO" id="GO:0003677">
    <property type="term" value="F:DNA binding"/>
    <property type="evidence" value="ECO:0007669"/>
    <property type="project" value="UniProtKB-UniRule"/>
</dbReference>
<comment type="caution">
    <text evidence="9">The sequence shown here is derived from an EMBL/GenBank/DDBJ whole genome shotgun (WGS) entry which is preliminary data.</text>
</comment>
<dbReference type="CDD" id="cd01189">
    <property type="entry name" value="INT_ICEBs1_C_like"/>
    <property type="match status" value="1"/>
</dbReference>
<dbReference type="InterPro" id="IPR013762">
    <property type="entry name" value="Integrase-like_cat_sf"/>
</dbReference>
<dbReference type="OrthoDB" id="9785687at2"/>
<proteinExistence type="inferred from homology"/>
<comment type="similarity">
    <text evidence="2">Belongs to the 'phage' integrase family.</text>
</comment>
<dbReference type="PROSITE" id="PS51898">
    <property type="entry name" value="TYR_RECOMBINASE"/>
    <property type="match status" value="1"/>
</dbReference>
<dbReference type="Gene3D" id="1.10.443.10">
    <property type="entry name" value="Intergrase catalytic core"/>
    <property type="match status" value="1"/>
</dbReference>
<dbReference type="InterPro" id="IPR002104">
    <property type="entry name" value="Integrase_catalytic"/>
</dbReference>
<feature type="domain" description="Core-binding (CB)" evidence="8">
    <location>
        <begin position="27"/>
        <end position="117"/>
    </location>
</feature>
<evidence type="ECO:0000256" key="5">
    <source>
        <dbReference type="ARBA" id="ARBA00023172"/>
    </source>
</evidence>
<dbReference type="PANTHER" id="PTHR30349">
    <property type="entry name" value="PHAGE INTEGRASE-RELATED"/>
    <property type="match status" value="1"/>
</dbReference>
<reference evidence="9 10" key="1">
    <citation type="submission" date="2018-08" db="EMBL/GenBank/DDBJ databases">
        <title>A genome reference for cultivated species of the human gut microbiota.</title>
        <authorList>
            <person name="Zou Y."/>
            <person name="Xue W."/>
            <person name="Luo G."/>
        </authorList>
    </citation>
    <scope>NUCLEOTIDE SEQUENCE [LARGE SCALE GENOMIC DNA]</scope>
    <source>
        <strain evidence="9 10">OF01-2LB</strain>
    </source>
</reference>
<protein>
    <submittedName>
        <fullName evidence="9">Site-specific integrase</fullName>
    </submittedName>
</protein>
<name>A0A3E2VXH9_CLOIN</name>
<evidence type="ECO:0000256" key="3">
    <source>
        <dbReference type="ARBA" id="ARBA00022908"/>
    </source>
</evidence>
<dbReference type="PANTHER" id="PTHR30349:SF64">
    <property type="entry name" value="PROPHAGE INTEGRASE INTD-RELATED"/>
    <property type="match status" value="1"/>
</dbReference>
<evidence type="ECO:0000259" key="8">
    <source>
        <dbReference type="PROSITE" id="PS51900"/>
    </source>
</evidence>
<comment type="function">
    <text evidence="1">Site-specific tyrosine recombinase, which acts by catalyzing the cutting and rejoining of the recombining DNA molecules.</text>
</comment>
<keyword evidence="3" id="KW-0229">DNA integration</keyword>
<evidence type="ECO:0000259" key="7">
    <source>
        <dbReference type="PROSITE" id="PS51898"/>
    </source>
</evidence>
<keyword evidence="5" id="KW-0233">DNA recombination</keyword>
<dbReference type="SUPFAM" id="SSF56349">
    <property type="entry name" value="DNA breaking-rejoining enzymes"/>
    <property type="match status" value="1"/>
</dbReference>
<dbReference type="RefSeq" id="WP_117443042.1">
    <property type="nucleotide sequence ID" value="NZ_QVEV01000012.1"/>
</dbReference>
<dbReference type="InterPro" id="IPR010998">
    <property type="entry name" value="Integrase_recombinase_N"/>
</dbReference>
<dbReference type="Proteomes" id="UP000260025">
    <property type="component" value="Unassembled WGS sequence"/>
</dbReference>
<evidence type="ECO:0000256" key="1">
    <source>
        <dbReference type="ARBA" id="ARBA00003283"/>
    </source>
</evidence>
<sequence length="356" mass="41509">MVKLKKRVICKEELKKYERRQVFESTPSVEEWLNYWLETYILDSCSNSTYANFKSYCCSHIIPMLGDYLITDLDYRHFQCYIDRKLENGRLDQKGGLSIRTIKEHMQVLKSALQKAVEAGLLTHNPCIGIRFPKSIQKEIKVLTHREQEALTSSINCVWKYNSDLAMMIALYSGLRIGEVAALRLDDIDFVNRRIRIDESLNRTTVYQADGYIAHPLVYGNTKTQKVRFTPISDTLYNMLSIYMKTMPKEIKRDPKNPLFMNRNKKAMEPRNLTYHFQKKLKNLNIYDIHFHSLRHTFATRALESGMNIKYCSAILGHSNTSITENIYMHATIEQLQREIQKMDNAASMKAATPHS</sequence>
<dbReference type="Pfam" id="PF14659">
    <property type="entry name" value="Phage_int_SAM_3"/>
    <property type="match status" value="1"/>
</dbReference>
<gene>
    <name evidence="9" type="ORF">DXA38_09795</name>
</gene>
<dbReference type="GO" id="GO:0006310">
    <property type="term" value="P:DNA recombination"/>
    <property type="evidence" value="ECO:0007669"/>
    <property type="project" value="UniProtKB-KW"/>
</dbReference>
<dbReference type="GO" id="GO:0015074">
    <property type="term" value="P:DNA integration"/>
    <property type="evidence" value="ECO:0007669"/>
    <property type="project" value="UniProtKB-KW"/>
</dbReference>